<keyword evidence="8 12" id="KW-0472">Membrane</keyword>
<gene>
    <name evidence="15" type="ORF">BaOVIS_006990</name>
</gene>
<keyword evidence="9" id="KW-1015">Disulfide bond</keyword>
<name>A0A9W5WTV8_BABOV</name>
<keyword evidence="16" id="KW-1185">Reference proteome</keyword>
<evidence type="ECO:0000256" key="12">
    <source>
        <dbReference type="SAM" id="Phobius"/>
    </source>
</evidence>
<comment type="similarity">
    <text evidence="2">Belongs to the HAP2/GCS1 family.</text>
</comment>
<comment type="caution">
    <text evidence="15">The sequence shown here is derived from an EMBL/GenBank/DDBJ whole genome shotgun (WGS) entry which is preliminary data.</text>
</comment>
<dbReference type="Proteomes" id="UP001057455">
    <property type="component" value="Unassembled WGS sequence"/>
</dbReference>
<evidence type="ECO:0000256" key="8">
    <source>
        <dbReference type="ARBA" id="ARBA00023136"/>
    </source>
</evidence>
<dbReference type="InterPro" id="IPR018928">
    <property type="entry name" value="HAP2/GCS1_dom"/>
</dbReference>
<sequence>MGDNMTPNRHPKVTIGHLLALLIAAVLLSTPVAPVMISTVKECIDKGGKDVTEEDCQLRSHTNIDVRGGEQSVSYVLRNKDKPNSGLYIHIQTSTTTLAYNLAYVMDVPKMYREHNGSLTYSEVAGKCDSCDKLSMKECTKPEDVPPQLRDKFANNVCCACGKNVSHYGLRQDLKCSGIYYMLMMGKCVSLSCLEVVGPWYSIYRPTYPPEIHRRIFIDVYKFDGDENIIPDVAKIGYYRGTTAEDKRYLKEAVYENNHFKCTMTTKAMSFKNDELDFKMKLISQQWVDGNAPKAMGKYVAIPTWPETDEDVKGSTLKYNCDQKGRPEFDCKAGQELECRRQRCALNARMLDLDAVDTTGTKCDKIGVSLQTWGEEGRLCNSAEGSCIQNQMAWYLHETGDKAHLPKLYGAQPMIVHQMIKKPDVDVKGTLAAPAPTGPEAKSKKAVAEVSEWENKDMLHSLAYSINHADTSRIEFDTFNATITQIIAEAAGFIVSAKIDGPCKLASEEVCRMHVITKNVGRIKASFSHRVRCYDISTPGKEEVANSDEQQISVEPNKTTGAWIPLTLLGTGISDEMECNIDLFSSTSSLLETVTMSIGLIKPKVSMGMDVTSMDQYTRTEESPSKLQVDGIDADKQCICTGFAVACFFSNFKSCMGWAFNKYYTWFIIGISVLSFMVLLPVLIPLTTFVLGKIKSIITASRAAARQRRAANNRDMSDNSGGRGSADDGRKWRSGGERGNDTGNWKSGGEKRDGTRGSVDGLL</sequence>
<evidence type="ECO:0000256" key="3">
    <source>
        <dbReference type="ARBA" id="ARBA00022475"/>
    </source>
</evidence>
<comment type="subcellular location">
    <subcellularLocation>
        <location evidence="1">Cell membrane</location>
        <topology evidence="1">Single-pass type I membrane protein</topology>
    </subcellularLocation>
</comment>
<evidence type="ECO:0000256" key="11">
    <source>
        <dbReference type="SAM" id="MobiDB-lite"/>
    </source>
</evidence>
<feature type="compositionally biased region" description="Basic and acidic residues" evidence="11">
    <location>
        <begin position="725"/>
        <end position="740"/>
    </location>
</feature>
<keyword evidence="7" id="KW-0446">Lipid-binding</keyword>
<evidence type="ECO:0000256" key="2">
    <source>
        <dbReference type="ARBA" id="ARBA00010929"/>
    </source>
</evidence>
<evidence type="ECO:0000256" key="5">
    <source>
        <dbReference type="ARBA" id="ARBA00022729"/>
    </source>
</evidence>
<feature type="transmembrane region" description="Helical" evidence="12">
    <location>
        <begin position="663"/>
        <end position="692"/>
    </location>
</feature>
<dbReference type="GO" id="GO:0005886">
    <property type="term" value="C:plasma membrane"/>
    <property type="evidence" value="ECO:0007669"/>
    <property type="project" value="UniProtKB-SubCell"/>
</dbReference>
<evidence type="ECO:0000256" key="13">
    <source>
        <dbReference type="SAM" id="SignalP"/>
    </source>
</evidence>
<dbReference type="AlphaFoldDB" id="A0A9W5WTV8"/>
<evidence type="ECO:0000313" key="15">
    <source>
        <dbReference type="EMBL" id="GFE53295.1"/>
    </source>
</evidence>
<proteinExistence type="inferred from homology"/>
<dbReference type="Pfam" id="PF10699">
    <property type="entry name" value="HAP2-GCS1"/>
    <property type="match status" value="1"/>
</dbReference>
<dbReference type="GO" id="GO:0008289">
    <property type="term" value="F:lipid binding"/>
    <property type="evidence" value="ECO:0007669"/>
    <property type="project" value="UniProtKB-KW"/>
</dbReference>
<feature type="signal peptide" evidence="13">
    <location>
        <begin position="1"/>
        <end position="34"/>
    </location>
</feature>
<keyword evidence="10" id="KW-0278">Fertilization</keyword>
<dbReference type="PANTHER" id="PTHR31764:SF0">
    <property type="entry name" value="GENERATIVE CELL SPECIFIC-1_HAP2 DOMAIN-CONTAINING PROTEIN"/>
    <property type="match status" value="1"/>
</dbReference>
<evidence type="ECO:0000256" key="10">
    <source>
        <dbReference type="ARBA" id="ARBA00023279"/>
    </source>
</evidence>
<protein>
    <submittedName>
        <fullName evidence="15">Generative cell specific protein, putative</fullName>
    </submittedName>
</protein>
<evidence type="ECO:0000256" key="7">
    <source>
        <dbReference type="ARBA" id="ARBA00023121"/>
    </source>
</evidence>
<accession>A0A9W5WTV8</accession>
<evidence type="ECO:0000256" key="6">
    <source>
        <dbReference type="ARBA" id="ARBA00022989"/>
    </source>
</evidence>
<feature type="region of interest" description="Disordered" evidence="11">
    <location>
        <begin position="708"/>
        <end position="763"/>
    </location>
</feature>
<keyword evidence="6 12" id="KW-1133">Transmembrane helix</keyword>
<dbReference type="GO" id="GO:0007338">
    <property type="term" value="P:single fertilization"/>
    <property type="evidence" value="ECO:0007669"/>
    <property type="project" value="UniProtKB-KW"/>
</dbReference>
<organism evidence="15 16">
    <name type="scientific">Babesia ovis</name>
    <dbReference type="NCBI Taxonomy" id="5869"/>
    <lineage>
        <taxon>Eukaryota</taxon>
        <taxon>Sar</taxon>
        <taxon>Alveolata</taxon>
        <taxon>Apicomplexa</taxon>
        <taxon>Aconoidasida</taxon>
        <taxon>Piroplasmida</taxon>
        <taxon>Babesiidae</taxon>
        <taxon>Babesia</taxon>
    </lineage>
</organism>
<dbReference type="EMBL" id="BLIY01000006">
    <property type="protein sequence ID" value="GFE53295.1"/>
    <property type="molecule type" value="Genomic_DNA"/>
</dbReference>
<evidence type="ECO:0000256" key="9">
    <source>
        <dbReference type="ARBA" id="ARBA00023157"/>
    </source>
</evidence>
<dbReference type="InterPro" id="IPR040326">
    <property type="entry name" value="HAP2/GCS1"/>
</dbReference>
<evidence type="ECO:0000259" key="14">
    <source>
        <dbReference type="Pfam" id="PF10699"/>
    </source>
</evidence>
<reference evidence="15" key="1">
    <citation type="submission" date="2019-12" db="EMBL/GenBank/DDBJ databases">
        <title>Genome sequence of Babesia ovis.</title>
        <authorList>
            <person name="Yamagishi J."/>
            <person name="Sevinc F."/>
            <person name="Xuan X."/>
        </authorList>
    </citation>
    <scope>NUCLEOTIDE SEQUENCE</scope>
    <source>
        <strain evidence="15">Selcuk</strain>
    </source>
</reference>
<evidence type="ECO:0000256" key="4">
    <source>
        <dbReference type="ARBA" id="ARBA00022692"/>
    </source>
</evidence>
<keyword evidence="3" id="KW-1003">Cell membrane</keyword>
<keyword evidence="4 12" id="KW-0812">Transmembrane</keyword>
<feature type="chain" id="PRO_5040760097" evidence="13">
    <location>
        <begin position="35"/>
        <end position="763"/>
    </location>
</feature>
<dbReference type="OrthoDB" id="365272at2759"/>
<feature type="domain" description="Generative cell specific-1/HAP2" evidence="14">
    <location>
        <begin position="80"/>
        <end position="652"/>
    </location>
</feature>
<evidence type="ECO:0000256" key="1">
    <source>
        <dbReference type="ARBA" id="ARBA00004251"/>
    </source>
</evidence>
<evidence type="ECO:0000313" key="16">
    <source>
        <dbReference type="Proteomes" id="UP001057455"/>
    </source>
</evidence>
<keyword evidence="5 13" id="KW-0732">Signal</keyword>
<dbReference type="PANTHER" id="PTHR31764">
    <property type="entry name" value="PROTEIN HAPLESS 2"/>
    <property type="match status" value="1"/>
</dbReference>